<dbReference type="GO" id="GO:0005886">
    <property type="term" value="C:plasma membrane"/>
    <property type="evidence" value="ECO:0007669"/>
    <property type="project" value="UniProtKB-SubCell"/>
</dbReference>
<organism evidence="18 19">
    <name type="scientific">OM182 bacterium MED-G24</name>
    <dbReference type="NCBI Taxonomy" id="1986255"/>
    <lineage>
        <taxon>Bacteria</taxon>
        <taxon>Pseudomonadati</taxon>
        <taxon>Pseudomonadota</taxon>
        <taxon>Gammaproteobacteria</taxon>
        <taxon>OMG group</taxon>
        <taxon>OM182 clade</taxon>
    </lineage>
</organism>
<feature type="transmembrane region" description="Helical" evidence="14">
    <location>
        <begin position="21"/>
        <end position="41"/>
    </location>
</feature>
<evidence type="ECO:0000256" key="14">
    <source>
        <dbReference type="HAMAP-Rule" id="MF_02081"/>
    </source>
</evidence>
<dbReference type="GO" id="GO:0071972">
    <property type="term" value="F:peptidoglycan L,D-transpeptidase activity"/>
    <property type="evidence" value="ECO:0007669"/>
    <property type="project" value="TreeGrafter"/>
</dbReference>
<evidence type="ECO:0000256" key="11">
    <source>
        <dbReference type="ARBA" id="ARBA00022989"/>
    </source>
</evidence>
<evidence type="ECO:0000259" key="17">
    <source>
        <dbReference type="Pfam" id="PF03717"/>
    </source>
</evidence>
<keyword evidence="10 14" id="KW-0573">Peptidoglycan synthesis</keyword>
<evidence type="ECO:0000256" key="7">
    <source>
        <dbReference type="ARBA" id="ARBA00022692"/>
    </source>
</evidence>
<dbReference type="Gene3D" id="3.30.1390.30">
    <property type="entry name" value="Penicillin-binding protein 2a, domain 3"/>
    <property type="match status" value="1"/>
</dbReference>
<feature type="domain" description="Penicillin-binding protein dimerisation" evidence="17">
    <location>
        <begin position="64"/>
        <end position="235"/>
    </location>
</feature>
<dbReference type="GO" id="GO:0008270">
    <property type="term" value="F:zinc ion binding"/>
    <property type="evidence" value="ECO:0007669"/>
    <property type="project" value="UniProtKB-UniRule"/>
</dbReference>
<dbReference type="SUPFAM" id="SSF56519">
    <property type="entry name" value="Penicillin binding protein dimerisation domain"/>
    <property type="match status" value="1"/>
</dbReference>
<evidence type="ECO:0000256" key="13">
    <source>
        <dbReference type="ARBA" id="ARBA00023316"/>
    </source>
</evidence>
<name>A0A2A5WSG0_9GAMM</name>
<comment type="function">
    <text evidence="14">Catalyzes cross-linking of the peptidoglycan cell wall.</text>
</comment>
<comment type="similarity">
    <text evidence="14">Belongs to the transpeptidase family. MrdA subfamily.</text>
</comment>
<dbReference type="SUPFAM" id="SSF56601">
    <property type="entry name" value="beta-lactamase/transpeptidase-like"/>
    <property type="match status" value="1"/>
</dbReference>
<dbReference type="HAMAP" id="MF_02081">
    <property type="entry name" value="MrdA_transpept"/>
    <property type="match status" value="1"/>
</dbReference>
<evidence type="ECO:0000313" key="18">
    <source>
        <dbReference type="EMBL" id="PDH39429.1"/>
    </source>
</evidence>
<reference evidence="18 19" key="1">
    <citation type="submission" date="2017-08" db="EMBL/GenBank/DDBJ databases">
        <title>Fine stratification of microbial communities through a metagenomic profile of the photic zone.</title>
        <authorList>
            <person name="Haro-Moreno J.M."/>
            <person name="Lopez-Perez M."/>
            <person name="De La Torre J."/>
            <person name="Picazo A."/>
            <person name="Camacho A."/>
            <person name="Rodriguez-Valera F."/>
        </authorList>
    </citation>
    <scope>NUCLEOTIDE SEQUENCE [LARGE SCALE GENOMIC DNA]</scope>
    <source>
        <strain evidence="18">MED-G24</strain>
    </source>
</reference>
<keyword evidence="4 14" id="KW-0997">Cell inner membrane</keyword>
<evidence type="ECO:0000256" key="4">
    <source>
        <dbReference type="ARBA" id="ARBA00022519"/>
    </source>
</evidence>
<dbReference type="InterPro" id="IPR017790">
    <property type="entry name" value="Penicillin-binding_protein_2"/>
</dbReference>
<evidence type="ECO:0000256" key="5">
    <source>
        <dbReference type="ARBA" id="ARBA00022645"/>
    </source>
</evidence>
<keyword evidence="5 14" id="KW-0121">Carboxypeptidase</keyword>
<keyword evidence="3 14" id="KW-1003">Cell membrane</keyword>
<evidence type="ECO:0000256" key="3">
    <source>
        <dbReference type="ARBA" id="ARBA00022475"/>
    </source>
</evidence>
<dbReference type="Pfam" id="PF00905">
    <property type="entry name" value="Transpeptidase"/>
    <property type="match status" value="1"/>
</dbReference>
<keyword evidence="8 14" id="KW-0378">Hydrolase</keyword>
<dbReference type="GO" id="GO:0071555">
    <property type="term" value="P:cell wall organization"/>
    <property type="evidence" value="ECO:0007669"/>
    <property type="project" value="UniProtKB-KW"/>
</dbReference>
<evidence type="ECO:0000256" key="12">
    <source>
        <dbReference type="ARBA" id="ARBA00023136"/>
    </source>
</evidence>
<keyword evidence="7 14" id="KW-0812">Transmembrane</keyword>
<evidence type="ECO:0000256" key="2">
    <source>
        <dbReference type="ARBA" id="ARBA00004236"/>
    </source>
</evidence>
<evidence type="ECO:0000256" key="6">
    <source>
        <dbReference type="ARBA" id="ARBA00022670"/>
    </source>
</evidence>
<dbReference type="Proteomes" id="UP000219327">
    <property type="component" value="Unassembled WGS sequence"/>
</dbReference>
<keyword evidence="11 14" id="KW-1133">Transmembrane helix</keyword>
<evidence type="ECO:0000256" key="1">
    <source>
        <dbReference type="ARBA" id="ARBA00004167"/>
    </source>
</evidence>
<dbReference type="EMBL" id="NTKD01000024">
    <property type="protein sequence ID" value="PDH39429.1"/>
    <property type="molecule type" value="Genomic_DNA"/>
</dbReference>
<feature type="binding site" evidence="14">
    <location>
        <position position="366"/>
    </location>
    <ligand>
        <name>Zn(2+)</name>
        <dbReference type="ChEBI" id="CHEBI:29105"/>
    </ligand>
</feature>
<evidence type="ECO:0000256" key="10">
    <source>
        <dbReference type="ARBA" id="ARBA00022984"/>
    </source>
</evidence>
<keyword evidence="14" id="KW-0479">Metal-binding</keyword>
<dbReference type="PANTHER" id="PTHR30627:SF2">
    <property type="entry name" value="PEPTIDOGLYCAN D,D-TRANSPEPTIDASE MRDA"/>
    <property type="match status" value="1"/>
</dbReference>
<dbReference type="AlphaFoldDB" id="A0A2A5WSG0"/>
<dbReference type="GO" id="GO:0009252">
    <property type="term" value="P:peptidoglycan biosynthetic process"/>
    <property type="evidence" value="ECO:0007669"/>
    <property type="project" value="UniProtKB-UniRule"/>
</dbReference>
<feature type="binding site" evidence="14">
    <location>
        <position position="390"/>
    </location>
    <ligand>
        <name>Zn(2+)</name>
        <dbReference type="ChEBI" id="CHEBI:29105"/>
    </ligand>
</feature>
<feature type="active site" description="Acyl-ester intermediate" evidence="14">
    <location>
        <position position="327"/>
    </location>
</feature>
<dbReference type="GO" id="GO:0006508">
    <property type="term" value="P:proteolysis"/>
    <property type="evidence" value="ECO:0007669"/>
    <property type="project" value="UniProtKB-KW"/>
</dbReference>
<evidence type="ECO:0000256" key="8">
    <source>
        <dbReference type="ARBA" id="ARBA00022801"/>
    </source>
</evidence>
<feature type="domain" description="Penicillin-binding protein transpeptidase" evidence="16">
    <location>
        <begin position="268"/>
        <end position="608"/>
    </location>
</feature>
<dbReference type="PANTHER" id="PTHR30627">
    <property type="entry name" value="PEPTIDOGLYCAN D,D-TRANSPEPTIDASE"/>
    <property type="match status" value="1"/>
</dbReference>
<gene>
    <name evidence="14 18" type="primary">mrdA</name>
    <name evidence="18" type="ORF">CNE99_05550</name>
</gene>
<feature type="binding site" evidence="14">
    <location>
        <position position="351"/>
    </location>
    <ligand>
        <name>Zn(2+)</name>
        <dbReference type="ChEBI" id="CHEBI:29105"/>
    </ligand>
</feature>
<dbReference type="Gene3D" id="3.40.710.10">
    <property type="entry name" value="DD-peptidase/beta-lactamase superfamily"/>
    <property type="match status" value="1"/>
</dbReference>
<feature type="binding site" evidence="14">
    <location>
        <position position="377"/>
    </location>
    <ligand>
        <name>Zn(2+)</name>
        <dbReference type="ChEBI" id="CHEBI:29105"/>
    </ligand>
</feature>
<proteinExistence type="inferred from homology"/>
<feature type="coiled-coil region" evidence="15">
    <location>
        <begin position="88"/>
        <end position="122"/>
    </location>
</feature>
<evidence type="ECO:0000256" key="15">
    <source>
        <dbReference type="SAM" id="Coils"/>
    </source>
</evidence>
<dbReference type="NCBIfam" id="TIGR03423">
    <property type="entry name" value="pbp2_mrdA"/>
    <property type="match status" value="1"/>
</dbReference>
<dbReference type="EC" id="3.4.16.4" evidence="14"/>
<comment type="catalytic activity">
    <reaction evidence="14">
        <text>Preferential cleavage: (Ac)2-L-Lys-D-Ala-|-D-Ala. Also transpeptidation of peptidyl-alanyl moieties that are N-acyl substituents of D-alanine.</text>
        <dbReference type="EC" id="3.4.16.4"/>
    </reaction>
</comment>
<dbReference type="InterPro" id="IPR001460">
    <property type="entry name" value="PCN-bd_Tpept"/>
</dbReference>
<protein>
    <recommendedName>
        <fullName evidence="14">Peptidoglycan D,D-transpeptidase MrdA</fullName>
        <ecNumber evidence="14">3.4.16.4</ecNumber>
    </recommendedName>
    <alternativeName>
        <fullName evidence="14">Penicillin-binding protein 2</fullName>
        <shortName evidence="14">PBP-2</shortName>
    </alternativeName>
</protein>
<evidence type="ECO:0000313" key="19">
    <source>
        <dbReference type="Proteomes" id="UP000219327"/>
    </source>
</evidence>
<dbReference type="GO" id="GO:0008360">
    <property type="term" value="P:regulation of cell shape"/>
    <property type="evidence" value="ECO:0007669"/>
    <property type="project" value="UniProtKB-KW"/>
</dbReference>
<dbReference type="Gene3D" id="3.90.1310.10">
    <property type="entry name" value="Penicillin-binding protein 2a (Domain 2)"/>
    <property type="match status" value="1"/>
</dbReference>
<keyword evidence="12 14" id="KW-0472">Membrane</keyword>
<dbReference type="UniPathway" id="UPA00219"/>
<comment type="cofactor">
    <cofactor evidence="14">
        <name>Zn(2+)</name>
        <dbReference type="ChEBI" id="CHEBI:29105"/>
    </cofactor>
    <text evidence="14">Binds one Zn(2+) ion per subunit.</text>
</comment>
<keyword evidence="14" id="KW-0862">Zinc</keyword>
<dbReference type="GO" id="GO:0008658">
    <property type="term" value="F:penicillin binding"/>
    <property type="evidence" value="ECO:0007669"/>
    <property type="project" value="UniProtKB-UniRule"/>
</dbReference>
<evidence type="ECO:0000256" key="9">
    <source>
        <dbReference type="ARBA" id="ARBA00022960"/>
    </source>
</evidence>
<dbReference type="InterPro" id="IPR012338">
    <property type="entry name" value="Beta-lactam/transpept-like"/>
</dbReference>
<dbReference type="GO" id="GO:0009002">
    <property type="term" value="F:serine-type D-Ala-D-Ala carboxypeptidase activity"/>
    <property type="evidence" value="ECO:0007669"/>
    <property type="project" value="UniProtKB-UniRule"/>
</dbReference>
<keyword evidence="13 14" id="KW-0961">Cell wall biogenesis/degradation</keyword>
<dbReference type="InterPro" id="IPR005311">
    <property type="entry name" value="PBP_dimer"/>
</dbReference>
<keyword evidence="15" id="KW-0175">Coiled coil</keyword>
<comment type="caution">
    <text evidence="18">The sequence shown here is derived from an EMBL/GenBank/DDBJ whole genome shotgun (WGS) entry which is preliminary data.</text>
</comment>
<sequence length="636" mass="70306">MSEPVVLKDHHDESRVFVDRVVIAFGISLLLTTLLGGRMLYLQVIQHDRYATMSESNRIQVQSIPPVRGLIVDRHGELLADNRPSFSLTLVTEQIDSVEDILDRIEERIGLTEEQRSRFEHRRKRKQRPYESVPLLHRLSQEEIARISVDQYAMPGVHIEASLVRHYPLSDLVTHAVGSVRRINEEDALTVDKVSYSGTDHIGKTGVERFYESRLLGRVGYQRVETDARGRIMQVLSRTDPIPGENLTLTLDAGLQKVASDALGDQRGAIVAMDTRTGGILALLSKPAYDPNPFVTGIDHASYALLRDSVDVPLFNRAIQGQYEPGSTLKPFIGLAGLTTGVTTADYVIDDPGWFQLPDNQRLYRDWNWTREDEGGHGEVDMNRAIYRSCNVYFYNLAAQLGIDRIHSHLDRFGFGRNLAHDLPEAGNGLLPSREWKHSARNLPWYPGDSVNIGIGQGDVLVTPLQLVTAIAGLANRGRLVTPHLLKDADVPAPPNVDIPDHAWNVISEAMQDVIHRGNRGLGENGTAWAYIGLDIPYRAAGKSGTAQVVGIAQGEEYDDAELDERLRKHAWFVAYAPADEPEIAVAVLVENGGGGSSVAAPVARKVLDYQMVGNSAVATRSERSVRFVLQAGDPS</sequence>
<keyword evidence="9 14" id="KW-0133">Cell shape</keyword>
<comment type="subcellular location">
    <subcellularLocation>
        <location evidence="14">Cell inner membrane</location>
        <topology evidence="14">Single-pass membrane protein</topology>
    </subcellularLocation>
    <subcellularLocation>
        <location evidence="2">Cell membrane</location>
    </subcellularLocation>
    <subcellularLocation>
        <location evidence="1">Membrane</location>
        <topology evidence="1">Single-pass membrane protein</topology>
    </subcellularLocation>
</comment>
<accession>A0A2A5WSG0</accession>
<comment type="pathway">
    <text evidence="14">Cell wall biogenesis; peptidoglycan biosynthesis.</text>
</comment>
<dbReference type="InterPro" id="IPR050515">
    <property type="entry name" value="Beta-lactam/transpept"/>
</dbReference>
<keyword evidence="6 14" id="KW-0645">Protease</keyword>
<dbReference type="InterPro" id="IPR036138">
    <property type="entry name" value="PBP_dimer_sf"/>
</dbReference>
<dbReference type="Pfam" id="PF03717">
    <property type="entry name" value="PBP_dimer"/>
    <property type="match status" value="1"/>
</dbReference>
<evidence type="ECO:0000259" key="16">
    <source>
        <dbReference type="Pfam" id="PF00905"/>
    </source>
</evidence>